<keyword evidence="4 7" id="KW-0812">Transmembrane</keyword>
<gene>
    <name evidence="9" type="ORF">IDH41_04750</name>
</gene>
<dbReference type="Pfam" id="PF00528">
    <property type="entry name" value="BPD_transp_1"/>
    <property type="match status" value="1"/>
</dbReference>
<dbReference type="EMBL" id="JACXIY010000006">
    <property type="protein sequence ID" value="MBD2867878.1"/>
    <property type="molecule type" value="Genomic_DNA"/>
</dbReference>
<feature type="transmembrane region" description="Helical" evidence="7">
    <location>
        <begin position="218"/>
        <end position="241"/>
    </location>
</feature>
<evidence type="ECO:0000313" key="9">
    <source>
        <dbReference type="EMBL" id="MBD2867878.1"/>
    </source>
</evidence>
<evidence type="ECO:0000313" key="10">
    <source>
        <dbReference type="Proteomes" id="UP000632125"/>
    </source>
</evidence>
<evidence type="ECO:0000256" key="6">
    <source>
        <dbReference type="ARBA" id="ARBA00023136"/>
    </source>
</evidence>
<evidence type="ECO:0000256" key="3">
    <source>
        <dbReference type="ARBA" id="ARBA00022475"/>
    </source>
</evidence>
<dbReference type="PROSITE" id="PS50928">
    <property type="entry name" value="ABC_TM1"/>
    <property type="match status" value="1"/>
</dbReference>
<feature type="transmembrane region" description="Helical" evidence="7">
    <location>
        <begin position="273"/>
        <end position="298"/>
    </location>
</feature>
<feature type="transmembrane region" description="Helical" evidence="7">
    <location>
        <begin position="21"/>
        <end position="47"/>
    </location>
</feature>
<protein>
    <submittedName>
        <fullName evidence="9">Sugar ABC transporter permease</fullName>
    </submittedName>
</protein>
<sequence length="307" mass="34616">MPNFNENRRFPDVKLKKELPLHLMLIPGVLVTLIYAYGPMFGIVMAFQKFQPALGFLKSKWIGLKNFEYVFHLPDFNQVLWNTTFISVMKIVFGLAVPLLMALLLNEVAKNWFKRMIQTSIFLPFFLSWAVLGGIMIELFSLKGPVNALLSLFGVDPIMFMASNNWFVTIIIASDVWKGMGYNMIIFLAAIVSINANLYEAAEVDGAGRWKQALHITLPGMASIIILICTLSLGGVLNAGFDQILILYNPIVYEKADVIDTFVYRLGLFDQQYAPAAAIGLFKSAISVVLVSLSYYLAYRFSNYRIF</sequence>
<evidence type="ECO:0000256" key="7">
    <source>
        <dbReference type="RuleBase" id="RU363032"/>
    </source>
</evidence>
<keyword evidence="10" id="KW-1185">Reference proteome</keyword>
<keyword evidence="2 7" id="KW-0813">Transport</keyword>
<dbReference type="InterPro" id="IPR035906">
    <property type="entry name" value="MetI-like_sf"/>
</dbReference>
<reference evidence="9" key="1">
    <citation type="submission" date="2020-09" db="EMBL/GenBank/DDBJ databases">
        <title>A novel bacterium of genus Paenibacillus, isolated from South China Sea.</title>
        <authorList>
            <person name="Huang H."/>
            <person name="Mo K."/>
            <person name="Hu Y."/>
        </authorList>
    </citation>
    <scope>NUCLEOTIDE SEQUENCE</scope>
    <source>
        <strain evidence="9">IB182493</strain>
    </source>
</reference>
<feature type="transmembrane region" description="Helical" evidence="7">
    <location>
        <begin position="79"/>
        <end position="105"/>
    </location>
</feature>
<keyword evidence="5 7" id="KW-1133">Transmembrane helix</keyword>
<proteinExistence type="inferred from homology"/>
<organism evidence="9 10">
    <name type="scientific">Paenibacillus arenilitoris</name>
    <dbReference type="NCBI Taxonomy" id="2772299"/>
    <lineage>
        <taxon>Bacteria</taxon>
        <taxon>Bacillati</taxon>
        <taxon>Bacillota</taxon>
        <taxon>Bacilli</taxon>
        <taxon>Bacillales</taxon>
        <taxon>Paenibacillaceae</taxon>
        <taxon>Paenibacillus</taxon>
    </lineage>
</organism>
<accession>A0A927CJR2</accession>
<feature type="transmembrane region" description="Helical" evidence="7">
    <location>
        <begin position="149"/>
        <end position="173"/>
    </location>
</feature>
<dbReference type="CDD" id="cd06261">
    <property type="entry name" value="TM_PBP2"/>
    <property type="match status" value="1"/>
</dbReference>
<name>A0A927CJR2_9BACL</name>
<comment type="caution">
    <text evidence="9">The sequence shown here is derived from an EMBL/GenBank/DDBJ whole genome shotgun (WGS) entry which is preliminary data.</text>
</comment>
<dbReference type="Gene3D" id="1.10.3720.10">
    <property type="entry name" value="MetI-like"/>
    <property type="match status" value="1"/>
</dbReference>
<feature type="domain" description="ABC transmembrane type-1" evidence="8">
    <location>
        <begin position="80"/>
        <end position="294"/>
    </location>
</feature>
<dbReference type="GO" id="GO:0055085">
    <property type="term" value="P:transmembrane transport"/>
    <property type="evidence" value="ECO:0007669"/>
    <property type="project" value="InterPro"/>
</dbReference>
<feature type="transmembrane region" description="Helical" evidence="7">
    <location>
        <begin position="117"/>
        <end position="137"/>
    </location>
</feature>
<keyword evidence="3" id="KW-1003">Cell membrane</keyword>
<evidence type="ECO:0000259" key="8">
    <source>
        <dbReference type="PROSITE" id="PS50928"/>
    </source>
</evidence>
<evidence type="ECO:0000256" key="1">
    <source>
        <dbReference type="ARBA" id="ARBA00004651"/>
    </source>
</evidence>
<dbReference type="PANTHER" id="PTHR43227:SF11">
    <property type="entry name" value="BLL4140 PROTEIN"/>
    <property type="match status" value="1"/>
</dbReference>
<dbReference type="GO" id="GO:0005886">
    <property type="term" value="C:plasma membrane"/>
    <property type="evidence" value="ECO:0007669"/>
    <property type="project" value="UniProtKB-SubCell"/>
</dbReference>
<dbReference type="InterPro" id="IPR000515">
    <property type="entry name" value="MetI-like"/>
</dbReference>
<evidence type="ECO:0000256" key="4">
    <source>
        <dbReference type="ARBA" id="ARBA00022692"/>
    </source>
</evidence>
<keyword evidence="6 7" id="KW-0472">Membrane</keyword>
<feature type="transmembrane region" description="Helical" evidence="7">
    <location>
        <begin position="180"/>
        <end position="198"/>
    </location>
</feature>
<comment type="similarity">
    <text evidence="7">Belongs to the binding-protein-dependent transport system permease family.</text>
</comment>
<dbReference type="InterPro" id="IPR050809">
    <property type="entry name" value="UgpAE/MalFG_permease"/>
</dbReference>
<evidence type="ECO:0000256" key="5">
    <source>
        <dbReference type="ARBA" id="ARBA00022989"/>
    </source>
</evidence>
<comment type="subcellular location">
    <subcellularLocation>
        <location evidence="1 7">Cell membrane</location>
        <topology evidence="1 7">Multi-pass membrane protein</topology>
    </subcellularLocation>
</comment>
<dbReference type="SUPFAM" id="SSF161098">
    <property type="entry name" value="MetI-like"/>
    <property type="match status" value="1"/>
</dbReference>
<dbReference type="AlphaFoldDB" id="A0A927CJR2"/>
<evidence type="ECO:0000256" key="2">
    <source>
        <dbReference type="ARBA" id="ARBA00022448"/>
    </source>
</evidence>
<dbReference type="PANTHER" id="PTHR43227">
    <property type="entry name" value="BLL4140 PROTEIN"/>
    <property type="match status" value="1"/>
</dbReference>
<dbReference type="Proteomes" id="UP000632125">
    <property type="component" value="Unassembled WGS sequence"/>
</dbReference>